<proteinExistence type="predicted"/>
<feature type="domain" description="SseB protein N-terminal" evidence="1">
    <location>
        <begin position="3"/>
        <end position="107"/>
    </location>
</feature>
<reference evidence="2 3" key="1">
    <citation type="submission" date="2020-08" db="EMBL/GenBank/DDBJ databases">
        <title>Streptomycin Non-resistant strain, P. mexicana.</title>
        <authorList>
            <person name="Ganesh-Kumar S."/>
            <person name="Zhe T."/>
            <person name="Yu Z."/>
            <person name="Min Y."/>
        </authorList>
    </citation>
    <scope>NUCLEOTIDE SEQUENCE [LARGE SCALE GENOMIC DNA]</scope>
    <source>
        <strain evidence="2 3">GTZY2</strain>
    </source>
</reference>
<evidence type="ECO:0000259" key="1">
    <source>
        <dbReference type="Pfam" id="PF07179"/>
    </source>
</evidence>
<accession>A0A7G9T9Z3</accession>
<gene>
    <name evidence="2" type="ORF">IAE60_13350</name>
</gene>
<dbReference type="InterPro" id="IPR009839">
    <property type="entry name" value="SseB_N"/>
</dbReference>
<name>A0A7G9T9Z3_PSEMX</name>
<protein>
    <submittedName>
        <fullName evidence="2">SseB family protein</fullName>
    </submittedName>
</protein>
<dbReference type="GeneID" id="81471964"/>
<dbReference type="EMBL" id="CP060731">
    <property type="protein sequence ID" value="QNN76918.1"/>
    <property type="molecule type" value="Genomic_DNA"/>
</dbReference>
<evidence type="ECO:0000313" key="2">
    <source>
        <dbReference type="EMBL" id="QNN76918.1"/>
    </source>
</evidence>
<dbReference type="Pfam" id="PF07179">
    <property type="entry name" value="SseB"/>
    <property type="match status" value="1"/>
</dbReference>
<dbReference type="RefSeq" id="WP_187572642.1">
    <property type="nucleotide sequence ID" value="NZ_CP060731.1"/>
</dbReference>
<evidence type="ECO:0000313" key="3">
    <source>
        <dbReference type="Proteomes" id="UP000515838"/>
    </source>
</evidence>
<dbReference type="AlphaFoldDB" id="A0A7G9T9Z3"/>
<organism evidence="2 3">
    <name type="scientific">Pseudoxanthomonas mexicana</name>
    <dbReference type="NCBI Taxonomy" id="128785"/>
    <lineage>
        <taxon>Bacteria</taxon>
        <taxon>Pseudomonadati</taxon>
        <taxon>Pseudomonadota</taxon>
        <taxon>Gammaproteobacteria</taxon>
        <taxon>Lysobacterales</taxon>
        <taxon>Lysobacteraceae</taxon>
        <taxon>Pseudoxanthomonas</taxon>
    </lineage>
</organism>
<dbReference type="Proteomes" id="UP000515838">
    <property type="component" value="Chromosome"/>
</dbReference>
<sequence length="234" mass="25758">MEAWLERSRTNPAEEPAFFRRLLDALVYVHVPVSDDSGRTRLVQFRHPDGFDAIPFFTGWEKARFASSSAVKIVQVRGRDLLAGTKGATLMMNPNDGGAVLYPEEIASLLDTGFVARIEKTPHAQVHVRPAQSAPAWLGQLISECLQDASFVTAAYLLDAFTSPTEDQPGLLIWLVADLAFAERAARLVSTAIQSRGAELDVVVDLAVHDARQPLPEHLADPKIRPIFSRYSPT</sequence>